<dbReference type="GO" id="GO:0005886">
    <property type="term" value="C:plasma membrane"/>
    <property type="evidence" value="ECO:0007669"/>
    <property type="project" value="UniProtKB-SubCell"/>
</dbReference>
<dbReference type="Pfam" id="PF07690">
    <property type="entry name" value="MFS_1"/>
    <property type="match status" value="1"/>
</dbReference>
<evidence type="ECO:0000256" key="5">
    <source>
        <dbReference type="ARBA" id="ARBA00023136"/>
    </source>
</evidence>
<feature type="transmembrane region" description="Helical" evidence="6">
    <location>
        <begin position="12"/>
        <end position="30"/>
    </location>
</feature>
<proteinExistence type="predicted"/>
<accession>A0A9X2S7T4</accession>
<dbReference type="PANTHER" id="PTHR23518:SF2">
    <property type="entry name" value="MAJOR FACILITATOR SUPERFAMILY TRANSPORTER"/>
    <property type="match status" value="1"/>
</dbReference>
<dbReference type="CDD" id="cd17325">
    <property type="entry name" value="MFS_MdtG_SLC18_like"/>
    <property type="match status" value="1"/>
</dbReference>
<comment type="caution">
    <text evidence="8">The sequence shown here is derived from an EMBL/GenBank/DDBJ whole genome shotgun (WGS) entry which is preliminary data.</text>
</comment>
<feature type="transmembrane region" description="Helical" evidence="6">
    <location>
        <begin position="36"/>
        <end position="56"/>
    </location>
</feature>
<dbReference type="PROSITE" id="PS50850">
    <property type="entry name" value="MFS"/>
    <property type="match status" value="1"/>
</dbReference>
<dbReference type="InterPro" id="IPR011701">
    <property type="entry name" value="MFS"/>
</dbReference>
<sequence length="387" mass="43732">MDRLYGLKSCLYYISFSLSFIGFILPIYALELGASVVEVGVLYSVFSLISIIIRPKIGNLLDRRGRKIGIFIGVALYCLVNFLFLIGRDFKYLFYTRVFQSIGASFLWISVDAMVSDISHSGNRSENFGAISQIIGRGDFVGCTIGFIIFFSSFFDEPFKVIFTIYFILSLIALYTCIFKVEETLHYKKDNKIENSKKKGKVTKFILISGFTFYVFSLVFPLYIIYLKEYITDNLYLIGLIFLPGEAFQLFLPKKFGRLADKYNRNNIVITGIFLLGILQFFMPFIKDYSGFIILYTLISLIFMLIDPAASGLVIDYVGDKKRGESYGLYSLAGGIGGVLGPLAGTYYYEHIGGETIFIIGGILLIFISGVIKYLLGNKIESKIFMK</sequence>
<reference evidence="8" key="1">
    <citation type="submission" date="2022-07" db="EMBL/GenBank/DDBJ databases">
        <title>Enhanced cultured diversity of the mouse gut microbiota enables custom-made synthetic communities.</title>
        <authorList>
            <person name="Afrizal A."/>
        </authorList>
    </citation>
    <scope>NUCLEOTIDE SEQUENCE</scope>
    <source>
        <strain evidence="8">DSM 29482</strain>
    </source>
</reference>
<feature type="transmembrane region" description="Helical" evidence="6">
    <location>
        <begin position="357"/>
        <end position="376"/>
    </location>
</feature>
<feature type="transmembrane region" description="Helical" evidence="6">
    <location>
        <begin position="292"/>
        <end position="315"/>
    </location>
</feature>
<feature type="transmembrane region" description="Helical" evidence="6">
    <location>
        <begin position="161"/>
        <end position="181"/>
    </location>
</feature>
<organism evidence="8 9">
    <name type="scientific">Anaerosalibacter massiliensis</name>
    <dbReference type="NCBI Taxonomy" id="1347392"/>
    <lineage>
        <taxon>Bacteria</taxon>
        <taxon>Bacillati</taxon>
        <taxon>Bacillota</taxon>
        <taxon>Tissierellia</taxon>
        <taxon>Tissierellales</taxon>
        <taxon>Sporanaerobacteraceae</taxon>
        <taxon>Anaerosalibacter</taxon>
    </lineage>
</organism>
<keyword evidence="9" id="KW-1185">Reference proteome</keyword>
<feature type="transmembrane region" description="Helical" evidence="6">
    <location>
        <begin position="202"/>
        <end position="223"/>
    </location>
</feature>
<evidence type="ECO:0000313" key="8">
    <source>
        <dbReference type="EMBL" id="MCR2045092.1"/>
    </source>
</evidence>
<dbReference type="Proteomes" id="UP001142078">
    <property type="component" value="Unassembled WGS sequence"/>
</dbReference>
<dbReference type="GO" id="GO:0022857">
    <property type="term" value="F:transmembrane transporter activity"/>
    <property type="evidence" value="ECO:0007669"/>
    <property type="project" value="InterPro"/>
</dbReference>
<dbReference type="InterPro" id="IPR020846">
    <property type="entry name" value="MFS_dom"/>
</dbReference>
<evidence type="ECO:0000256" key="4">
    <source>
        <dbReference type="ARBA" id="ARBA00022989"/>
    </source>
</evidence>
<dbReference type="Gene3D" id="1.20.1250.20">
    <property type="entry name" value="MFS general substrate transporter like domains"/>
    <property type="match status" value="1"/>
</dbReference>
<feature type="transmembrane region" description="Helical" evidence="6">
    <location>
        <begin position="134"/>
        <end position="155"/>
    </location>
</feature>
<dbReference type="SUPFAM" id="SSF103473">
    <property type="entry name" value="MFS general substrate transporter"/>
    <property type="match status" value="1"/>
</dbReference>
<dbReference type="EMBL" id="JANJZL010000011">
    <property type="protein sequence ID" value="MCR2045092.1"/>
    <property type="molecule type" value="Genomic_DNA"/>
</dbReference>
<evidence type="ECO:0000256" key="2">
    <source>
        <dbReference type="ARBA" id="ARBA00022448"/>
    </source>
</evidence>
<dbReference type="RefSeq" id="WP_042682611.1">
    <property type="nucleotide sequence ID" value="NZ_CABKTM010000049.1"/>
</dbReference>
<dbReference type="PANTHER" id="PTHR23518">
    <property type="entry name" value="C-METHYLTRANSFERASE"/>
    <property type="match status" value="1"/>
</dbReference>
<feature type="transmembrane region" description="Helical" evidence="6">
    <location>
        <begin position="68"/>
        <end position="86"/>
    </location>
</feature>
<feature type="transmembrane region" description="Helical" evidence="6">
    <location>
        <begin position="265"/>
        <end position="286"/>
    </location>
</feature>
<dbReference type="AlphaFoldDB" id="A0A9X2S7T4"/>
<evidence type="ECO:0000256" key="3">
    <source>
        <dbReference type="ARBA" id="ARBA00022692"/>
    </source>
</evidence>
<keyword evidence="4 6" id="KW-1133">Transmembrane helix</keyword>
<feature type="domain" description="Major facilitator superfamily (MFS) profile" evidence="7">
    <location>
        <begin position="3"/>
        <end position="380"/>
    </location>
</feature>
<gene>
    <name evidence="8" type="ORF">NSA23_13365</name>
</gene>
<comment type="subcellular location">
    <subcellularLocation>
        <location evidence="1">Cell membrane</location>
        <topology evidence="1">Multi-pass membrane protein</topology>
    </subcellularLocation>
</comment>
<dbReference type="InterPro" id="IPR036259">
    <property type="entry name" value="MFS_trans_sf"/>
</dbReference>
<protein>
    <submittedName>
        <fullName evidence="8">MFS transporter</fullName>
    </submittedName>
</protein>
<evidence type="ECO:0000256" key="6">
    <source>
        <dbReference type="SAM" id="Phobius"/>
    </source>
</evidence>
<feature type="transmembrane region" description="Helical" evidence="6">
    <location>
        <begin position="327"/>
        <end position="345"/>
    </location>
</feature>
<evidence type="ECO:0000259" key="7">
    <source>
        <dbReference type="PROSITE" id="PS50850"/>
    </source>
</evidence>
<evidence type="ECO:0000256" key="1">
    <source>
        <dbReference type="ARBA" id="ARBA00004651"/>
    </source>
</evidence>
<keyword evidence="2" id="KW-0813">Transport</keyword>
<feature type="transmembrane region" description="Helical" evidence="6">
    <location>
        <begin position="235"/>
        <end position="253"/>
    </location>
</feature>
<name>A0A9X2S7T4_9FIRM</name>
<keyword evidence="5 6" id="KW-0472">Membrane</keyword>
<keyword evidence="3 6" id="KW-0812">Transmembrane</keyword>
<dbReference type="OrthoDB" id="65739at2"/>
<evidence type="ECO:0000313" key="9">
    <source>
        <dbReference type="Proteomes" id="UP001142078"/>
    </source>
</evidence>